<organism evidence="1 2">
    <name type="scientific">Scophthalmus maximus</name>
    <name type="common">Turbot</name>
    <name type="synonym">Psetta maxima</name>
    <dbReference type="NCBI Taxonomy" id="52904"/>
    <lineage>
        <taxon>Eukaryota</taxon>
        <taxon>Metazoa</taxon>
        <taxon>Chordata</taxon>
        <taxon>Craniata</taxon>
        <taxon>Vertebrata</taxon>
        <taxon>Euteleostomi</taxon>
        <taxon>Actinopterygii</taxon>
        <taxon>Neopterygii</taxon>
        <taxon>Teleostei</taxon>
        <taxon>Neoteleostei</taxon>
        <taxon>Acanthomorphata</taxon>
        <taxon>Carangaria</taxon>
        <taxon>Pleuronectiformes</taxon>
        <taxon>Pleuronectoidei</taxon>
        <taxon>Scophthalmidae</taxon>
        <taxon>Scophthalmus</taxon>
    </lineage>
</organism>
<proteinExistence type="predicted"/>
<evidence type="ECO:0000313" key="1">
    <source>
        <dbReference type="Ensembl" id="ENSSMAP00000039210.1"/>
    </source>
</evidence>
<dbReference type="Proteomes" id="UP000694558">
    <property type="component" value="Chromosome 8"/>
</dbReference>
<accession>A0A8D3BW02</accession>
<dbReference type="AlphaFoldDB" id="A0A8D3BW02"/>
<protein>
    <submittedName>
        <fullName evidence="1">Uncharacterized protein</fullName>
    </submittedName>
</protein>
<name>A0A8D3BW02_SCOMX</name>
<sequence>QSCVGVPFVLGYNPEFIPLPLLTVQNPIGADISIICIYVEWPASSGVQGVRNLCILATVCICSHHMNLHNILGKGWCMVIDIYHSGALYFTNIWNSHYS</sequence>
<reference evidence="1" key="2">
    <citation type="submission" date="2025-08" db="UniProtKB">
        <authorList>
            <consortium name="Ensembl"/>
        </authorList>
    </citation>
    <scope>IDENTIFICATION</scope>
</reference>
<evidence type="ECO:0000313" key="2">
    <source>
        <dbReference type="Proteomes" id="UP000694558"/>
    </source>
</evidence>
<reference evidence="1" key="1">
    <citation type="submission" date="2023-05" db="EMBL/GenBank/DDBJ databases">
        <title>High-quality long-read genome of Scophthalmus maximus.</title>
        <authorList>
            <person name="Lien S."/>
            <person name="Martinez P."/>
        </authorList>
    </citation>
    <scope>NUCLEOTIDE SEQUENCE [LARGE SCALE GENOMIC DNA]</scope>
</reference>
<dbReference type="Ensembl" id="ENSSMAT00000036767.1">
    <property type="protein sequence ID" value="ENSSMAP00000039210.1"/>
    <property type="gene ID" value="ENSSMAG00000024259.1"/>
</dbReference>